<feature type="transmembrane region" description="Helical" evidence="24">
    <location>
        <begin position="194"/>
        <end position="212"/>
    </location>
</feature>
<comment type="pathway">
    <text evidence="3">Phospholipid metabolism; CDP-diacylglycerol biosynthesis; CDP-diacylglycerol from sn-glycerol 3-phosphate: step 3/3.</text>
</comment>
<evidence type="ECO:0000256" key="11">
    <source>
        <dbReference type="ARBA" id="ARBA00022692"/>
    </source>
</evidence>
<feature type="transmembrane region" description="Helical" evidence="24">
    <location>
        <begin position="92"/>
        <end position="111"/>
    </location>
</feature>
<comment type="subcellular location">
    <subcellularLocation>
        <location evidence="2">Cell membrane</location>
        <topology evidence="2">Multi-pass membrane protein</topology>
    </subcellularLocation>
</comment>
<keyword evidence="16" id="KW-0594">Phospholipid biosynthesis</keyword>
<evidence type="ECO:0000313" key="26">
    <source>
        <dbReference type="Proteomes" id="UP001214992"/>
    </source>
</evidence>
<evidence type="ECO:0000256" key="6">
    <source>
        <dbReference type="ARBA" id="ARBA00012487"/>
    </source>
</evidence>
<dbReference type="EC" id="2.7.7.41" evidence="6"/>
<accession>A0AAX3N8H2</accession>
<dbReference type="GO" id="GO:0016024">
    <property type="term" value="P:CDP-diacylglycerol biosynthetic process"/>
    <property type="evidence" value="ECO:0007669"/>
    <property type="project" value="TreeGrafter"/>
</dbReference>
<feature type="transmembrane region" description="Helical" evidence="24">
    <location>
        <begin position="63"/>
        <end position="86"/>
    </location>
</feature>
<dbReference type="RefSeq" id="WP_274360709.1">
    <property type="nucleotide sequence ID" value="NZ_CP110496.1"/>
</dbReference>
<comment type="catalytic activity">
    <reaction evidence="1">
        <text>a 1,2-diacyl-sn-glycero-3-phosphate + CTP + H(+) = a CDP-1,2-diacyl-sn-glycerol + diphosphate</text>
        <dbReference type="Rhea" id="RHEA:16229"/>
        <dbReference type="ChEBI" id="CHEBI:15378"/>
        <dbReference type="ChEBI" id="CHEBI:33019"/>
        <dbReference type="ChEBI" id="CHEBI:37563"/>
        <dbReference type="ChEBI" id="CHEBI:58332"/>
        <dbReference type="ChEBI" id="CHEBI:58608"/>
        <dbReference type="EC" id="2.7.7.41"/>
    </reaction>
</comment>
<dbReference type="GO" id="GO:0004605">
    <property type="term" value="F:phosphatidate cytidylyltransferase activity"/>
    <property type="evidence" value="ECO:0007669"/>
    <property type="project" value="UniProtKB-EC"/>
</dbReference>
<dbReference type="AlphaFoldDB" id="A0AAX3N8H2"/>
<keyword evidence="9" id="KW-0444">Lipid biosynthesis</keyword>
<proteinExistence type="inferred from homology"/>
<keyword evidence="15 24" id="KW-0472">Membrane</keyword>
<feature type="transmembrane region" description="Helical" evidence="24">
    <location>
        <begin position="218"/>
        <end position="238"/>
    </location>
</feature>
<evidence type="ECO:0000256" key="23">
    <source>
        <dbReference type="ARBA" id="ARBA00033406"/>
    </source>
</evidence>
<evidence type="ECO:0000256" key="2">
    <source>
        <dbReference type="ARBA" id="ARBA00004651"/>
    </source>
</evidence>
<dbReference type="Proteomes" id="UP001214992">
    <property type="component" value="Chromosome"/>
</dbReference>
<dbReference type="GO" id="GO:0005886">
    <property type="term" value="C:plasma membrane"/>
    <property type="evidence" value="ECO:0007669"/>
    <property type="project" value="UniProtKB-SubCell"/>
</dbReference>
<evidence type="ECO:0000256" key="20">
    <source>
        <dbReference type="ARBA" id="ARBA00032253"/>
    </source>
</evidence>
<reference evidence="25" key="1">
    <citation type="submission" date="2022-11" db="EMBL/GenBank/DDBJ databases">
        <title>Genomic comparisons reveal selection pressure and functional variation between nutritional endosymbionts of cave-adapted and epigean Hawaiian planthoppers.</title>
        <authorList>
            <person name="Gossett J.M."/>
            <person name="Porter M.L."/>
            <person name="Vasquez Y."/>
            <person name="Bennett G.M."/>
            <person name="Chong R.A."/>
        </authorList>
    </citation>
    <scope>NUCLEOTIDE SEQUENCE</scope>
    <source>
        <strain evidence="25">OPOL2</strain>
    </source>
</reference>
<organism evidence="25 26">
    <name type="scientific">Candidatus Purcelliella pentastirinorum</name>
    <dbReference type="NCBI Taxonomy" id="472834"/>
    <lineage>
        <taxon>Bacteria</taxon>
        <taxon>Pseudomonadati</taxon>
        <taxon>Pseudomonadota</taxon>
        <taxon>Gammaproteobacteria</taxon>
        <taxon>Enterobacterales</taxon>
        <taxon>Enterobacteriaceae</taxon>
        <taxon>Candidatus Purcelliella</taxon>
    </lineage>
</organism>
<keyword evidence="17" id="KW-1208">Phospholipid metabolism</keyword>
<keyword evidence="11 24" id="KW-0812">Transmembrane</keyword>
<feature type="transmembrane region" description="Helical" evidence="24">
    <location>
        <begin position="123"/>
        <end position="146"/>
    </location>
</feature>
<evidence type="ECO:0000256" key="1">
    <source>
        <dbReference type="ARBA" id="ARBA00001698"/>
    </source>
</evidence>
<evidence type="ECO:0000256" key="5">
    <source>
        <dbReference type="ARBA" id="ARBA00010185"/>
    </source>
</evidence>
<evidence type="ECO:0000256" key="17">
    <source>
        <dbReference type="ARBA" id="ARBA00023264"/>
    </source>
</evidence>
<gene>
    <name evidence="25" type="ORF">ONB71_00895</name>
</gene>
<evidence type="ECO:0000256" key="9">
    <source>
        <dbReference type="ARBA" id="ARBA00022516"/>
    </source>
</evidence>
<feature type="transmembrane region" description="Helical" evidence="24">
    <location>
        <begin position="9"/>
        <end position="29"/>
    </location>
</feature>
<evidence type="ECO:0000256" key="13">
    <source>
        <dbReference type="ARBA" id="ARBA00022989"/>
    </source>
</evidence>
<keyword evidence="13 24" id="KW-1133">Transmembrane helix</keyword>
<keyword evidence="10 25" id="KW-0808">Transferase</keyword>
<evidence type="ECO:0000256" key="18">
    <source>
        <dbReference type="ARBA" id="ARBA00029893"/>
    </source>
</evidence>
<evidence type="ECO:0000256" key="8">
    <source>
        <dbReference type="ARBA" id="ARBA00022475"/>
    </source>
</evidence>
<evidence type="ECO:0000256" key="22">
    <source>
        <dbReference type="ARBA" id="ARBA00032743"/>
    </source>
</evidence>
<evidence type="ECO:0000256" key="10">
    <source>
        <dbReference type="ARBA" id="ARBA00022679"/>
    </source>
</evidence>
<evidence type="ECO:0000256" key="4">
    <source>
        <dbReference type="ARBA" id="ARBA00005189"/>
    </source>
</evidence>
<keyword evidence="12 25" id="KW-0548">Nucleotidyltransferase</keyword>
<comment type="similarity">
    <text evidence="5">Belongs to the CDS family.</text>
</comment>
<name>A0AAX3N8H2_9ENTR</name>
<evidence type="ECO:0000313" key="25">
    <source>
        <dbReference type="EMBL" id="WDI78683.1"/>
    </source>
</evidence>
<dbReference type="EMBL" id="CP110496">
    <property type="protein sequence ID" value="WDI78683.1"/>
    <property type="molecule type" value="Genomic_DNA"/>
</dbReference>
<protein>
    <recommendedName>
        <fullName evidence="7">Phosphatidate cytidylyltransferase</fullName>
        <ecNumber evidence="6">2.7.7.41</ecNumber>
    </recommendedName>
    <alternativeName>
        <fullName evidence="20">CDP-DAG synthase</fullName>
    </alternativeName>
    <alternativeName>
        <fullName evidence="22">CDP-DG synthase</fullName>
    </alternativeName>
    <alternativeName>
        <fullName evidence="18">CDP-diacylglycerol synthase</fullName>
    </alternativeName>
    <alternativeName>
        <fullName evidence="21">CDP-diglyceride pyrophosphorylase</fullName>
    </alternativeName>
    <alternativeName>
        <fullName evidence="23">CDP-diglyceride synthase</fullName>
    </alternativeName>
    <alternativeName>
        <fullName evidence="19">CTP:phosphatidate cytidylyltransferase</fullName>
    </alternativeName>
</protein>
<evidence type="ECO:0000256" key="14">
    <source>
        <dbReference type="ARBA" id="ARBA00023098"/>
    </source>
</evidence>
<evidence type="ECO:0000256" key="16">
    <source>
        <dbReference type="ARBA" id="ARBA00023209"/>
    </source>
</evidence>
<dbReference type="PANTHER" id="PTHR46382:SF1">
    <property type="entry name" value="PHOSPHATIDATE CYTIDYLYLTRANSFERASE"/>
    <property type="match status" value="1"/>
</dbReference>
<keyword evidence="14" id="KW-0443">Lipid metabolism</keyword>
<feature type="transmembrane region" description="Helical" evidence="24">
    <location>
        <begin position="158"/>
        <end position="182"/>
    </location>
</feature>
<evidence type="ECO:0000256" key="21">
    <source>
        <dbReference type="ARBA" id="ARBA00032396"/>
    </source>
</evidence>
<dbReference type="Pfam" id="PF01148">
    <property type="entry name" value="CTP_transf_1"/>
    <property type="match status" value="1"/>
</dbReference>
<keyword evidence="8" id="KW-1003">Cell membrane</keyword>
<sequence>MFRFETKILLNRIIVTLILVSLIYFILFFLTLYKFIFSIFLLFVLSIYEWVKINKIKFFYKFIFIFCFIIFIFFYNFFLLSSLVFINNFNKIINLLSLTWCLLSFFLIIYYPKSSLFWKNSYFLKILFGFLILVPFFYDIIFIRQLCYEKNHYYGSYLLLYILIPIWVFDSSSYIFGMLFGINKLFIKLSPGKTFEGYISGVFFLTLIFFIYKSVGILNISNLYVIIISFLVSVLSLFGDLQESMFKRIGKVKNSGRLFFSHGGILDRIDSLTIILSLISNYLLFLQVHKC</sequence>
<comment type="pathway">
    <text evidence="4">Lipid metabolism.</text>
</comment>
<evidence type="ECO:0000256" key="7">
    <source>
        <dbReference type="ARBA" id="ARBA00019373"/>
    </source>
</evidence>
<evidence type="ECO:0000256" key="12">
    <source>
        <dbReference type="ARBA" id="ARBA00022695"/>
    </source>
</evidence>
<dbReference type="PANTHER" id="PTHR46382">
    <property type="entry name" value="PHOSPHATIDATE CYTIDYLYLTRANSFERASE"/>
    <property type="match status" value="1"/>
</dbReference>
<evidence type="ECO:0000256" key="19">
    <source>
        <dbReference type="ARBA" id="ARBA00031825"/>
    </source>
</evidence>
<evidence type="ECO:0000256" key="3">
    <source>
        <dbReference type="ARBA" id="ARBA00005119"/>
    </source>
</evidence>
<evidence type="ECO:0000256" key="24">
    <source>
        <dbReference type="SAM" id="Phobius"/>
    </source>
</evidence>
<evidence type="ECO:0000256" key="15">
    <source>
        <dbReference type="ARBA" id="ARBA00023136"/>
    </source>
</evidence>